<dbReference type="Pfam" id="PF16053">
    <property type="entry name" value="MRP-S34"/>
    <property type="match status" value="1"/>
</dbReference>
<reference evidence="1 2" key="1">
    <citation type="submission" date="2024-09" db="EMBL/GenBank/DDBJ databases">
        <title>Chromosome-scale assembly of Riccia fluitans.</title>
        <authorList>
            <person name="Paukszto L."/>
            <person name="Sawicki J."/>
            <person name="Karawczyk K."/>
            <person name="Piernik-Szablinska J."/>
            <person name="Szczecinska M."/>
            <person name="Mazdziarz M."/>
        </authorList>
    </citation>
    <scope>NUCLEOTIDE SEQUENCE [LARGE SCALE GENOMIC DNA]</scope>
    <source>
        <strain evidence="1">Rf_01</strain>
        <tissue evidence="1">Aerial parts of the thallus</tissue>
    </source>
</reference>
<proteinExistence type="predicted"/>
<accession>A0ABD1ZGI5</accession>
<sequence length="226" mass="25156">MCCFSWSGENLGRGLITNDYTFHQTRFMASGVGTAAHSAFRRFLSSATTTGGAAPSSSSKARKKKNLVEVLQFLPNWGLGAKVTKKHWQPQTYYQLTKIQLGKDARHGSAWGIYHEAGTPKSGSEEKIGAFCRIRVACGSIIWNLRFVGVSRKVDAECTRGRMALNSCSRRGGPDISCGRRKQPSKSARHYREDNQESWFIHWQNVATVAGKSRTLSKRFSSQVFV</sequence>
<dbReference type="PANTHER" id="PTHR35316">
    <property type="entry name" value="28S RIBOSOMAL S34 PROTEIN"/>
    <property type="match status" value="1"/>
</dbReference>
<name>A0ABD1ZGI5_9MARC</name>
<evidence type="ECO:0000313" key="1">
    <source>
        <dbReference type="EMBL" id="KAL2650543.1"/>
    </source>
</evidence>
<dbReference type="EMBL" id="JBHFFA010000001">
    <property type="protein sequence ID" value="KAL2650543.1"/>
    <property type="molecule type" value="Genomic_DNA"/>
</dbReference>
<dbReference type="InterPro" id="IPR032053">
    <property type="entry name" value="Ribosomal_mS34"/>
</dbReference>
<gene>
    <name evidence="1" type="ORF">R1flu_018671</name>
</gene>
<dbReference type="PANTHER" id="PTHR35316:SF1">
    <property type="entry name" value="28S RIBOSOMAL S34 PROTEIN"/>
    <property type="match status" value="1"/>
</dbReference>
<evidence type="ECO:0000313" key="2">
    <source>
        <dbReference type="Proteomes" id="UP001605036"/>
    </source>
</evidence>
<organism evidence="1 2">
    <name type="scientific">Riccia fluitans</name>
    <dbReference type="NCBI Taxonomy" id="41844"/>
    <lineage>
        <taxon>Eukaryota</taxon>
        <taxon>Viridiplantae</taxon>
        <taxon>Streptophyta</taxon>
        <taxon>Embryophyta</taxon>
        <taxon>Marchantiophyta</taxon>
        <taxon>Marchantiopsida</taxon>
        <taxon>Marchantiidae</taxon>
        <taxon>Marchantiales</taxon>
        <taxon>Ricciaceae</taxon>
        <taxon>Riccia</taxon>
    </lineage>
</organism>
<dbReference type="AlphaFoldDB" id="A0ABD1ZGI5"/>
<protein>
    <submittedName>
        <fullName evidence="1">Uncharacterized protein</fullName>
    </submittedName>
</protein>
<keyword evidence="2" id="KW-1185">Reference proteome</keyword>
<dbReference type="Proteomes" id="UP001605036">
    <property type="component" value="Unassembled WGS sequence"/>
</dbReference>
<comment type="caution">
    <text evidence="1">The sequence shown here is derived from an EMBL/GenBank/DDBJ whole genome shotgun (WGS) entry which is preliminary data.</text>
</comment>